<dbReference type="InterPro" id="IPR001248">
    <property type="entry name" value="Pur-cyt_permease"/>
</dbReference>
<evidence type="ECO:0000256" key="6">
    <source>
        <dbReference type="SAM" id="Phobius"/>
    </source>
</evidence>
<evidence type="ECO:0000256" key="1">
    <source>
        <dbReference type="ARBA" id="ARBA00004141"/>
    </source>
</evidence>
<evidence type="ECO:0000313" key="7">
    <source>
        <dbReference type="EMBL" id="QXB17839.1"/>
    </source>
</evidence>
<dbReference type="RefSeq" id="WP_141743335.1">
    <property type="nucleotide sequence ID" value="NZ_CP047198.1"/>
</dbReference>
<feature type="transmembrane region" description="Helical" evidence="6">
    <location>
        <begin position="52"/>
        <end position="73"/>
    </location>
</feature>
<evidence type="ECO:0000256" key="4">
    <source>
        <dbReference type="ARBA" id="ARBA00022989"/>
    </source>
</evidence>
<proteinExistence type="inferred from homology"/>
<organism evidence="7 8">
    <name type="scientific">Corynebacterium coyleae</name>
    <dbReference type="NCBI Taxonomy" id="53374"/>
    <lineage>
        <taxon>Bacteria</taxon>
        <taxon>Bacillati</taxon>
        <taxon>Actinomycetota</taxon>
        <taxon>Actinomycetes</taxon>
        <taxon>Mycobacteriales</taxon>
        <taxon>Corynebacteriaceae</taxon>
        <taxon>Corynebacterium</taxon>
    </lineage>
</organism>
<dbReference type="GeneID" id="92750118"/>
<comment type="similarity">
    <text evidence="2">Belongs to the purine-cytosine permease (2.A.39) family.</text>
</comment>
<evidence type="ECO:0000256" key="5">
    <source>
        <dbReference type="ARBA" id="ARBA00023136"/>
    </source>
</evidence>
<keyword evidence="3 6" id="KW-0812">Transmembrane</keyword>
<keyword evidence="8" id="KW-1185">Reference proteome</keyword>
<sequence length="171" mass="18382">MLGIYSSGLTLLTLGIKISRPAAAAIDGVILTIGTIWVVFVSQSFLGPFQSFLITLGVPLASWAGILVADIFARTKDYDEPALYDSAGRYGAVDWTSIGILAVSSVIGWGLVANMFAEEASWNNWQGYFLPLVGEHWADANLGVLVALVLSFVAAWFGRRGRIRRQEGTAA</sequence>
<evidence type="ECO:0000256" key="2">
    <source>
        <dbReference type="ARBA" id="ARBA00008974"/>
    </source>
</evidence>
<reference evidence="7 8" key="1">
    <citation type="submission" date="2021-06" db="EMBL/GenBank/DDBJ databases">
        <title>FDA dAtabase for Regulatory Grade micrObial Sequences (FDA-ARGOS): Supporting development and validation of Infectious Disease Dx tests.</title>
        <authorList>
            <person name="Sproer C."/>
            <person name="Gronow S."/>
            <person name="Severitt S."/>
            <person name="Schroder I."/>
            <person name="Tallon L."/>
            <person name="Sadzewicz L."/>
            <person name="Zhao X."/>
            <person name="Boylan J."/>
            <person name="Ott S."/>
            <person name="Bowen H."/>
            <person name="Vavikolanu K."/>
            <person name="Mehta A."/>
            <person name="Aluvathingal J."/>
            <person name="Nadendla S."/>
            <person name="Lowell S."/>
            <person name="Myers T."/>
            <person name="Yan Y."/>
        </authorList>
    </citation>
    <scope>NUCLEOTIDE SEQUENCE [LARGE SCALE GENOMIC DNA]</scope>
    <source>
        <strain evidence="7 8">FDAARGOS 1425</strain>
    </source>
</reference>
<comment type="subcellular location">
    <subcellularLocation>
        <location evidence="1">Membrane</location>
        <topology evidence="1">Multi-pass membrane protein</topology>
    </subcellularLocation>
</comment>
<gene>
    <name evidence="7" type="ORF">I6L55_07995</name>
</gene>
<name>A0ABX8KSJ2_9CORY</name>
<feature type="transmembrane region" description="Helical" evidence="6">
    <location>
        <begin position="21"/>
        <end position="40"/>
    </location>
</feature>
<feature type="transmembrane region" description="Helical" evidence="6">
    <location>
        <begin position="137"/>
        <end position="157"/>
    </location>
</feature>
<feature type="transmembrane region" description="Helical" evidence="6">
    <location>
        <begin position="93"/>
        <end position="117"/>
    </location>
</feature>
<dbReference type="Proteomes" id="UP000683520">
    <property type="component" value="Chromosome"/>
</dbReference>
<evidence type="ECO:0000313" key="8">
    <source>
        <dbReference type="Proteomes" id="UP000683520"/>
    </source>
</evidence>
<dbReference type="EMBL" id="CP077302">
    <property type="protein sequence ID" value="QXB17839.1"/>
    <property type="molecule type" value="Genomic_DNA"/>
</dbReference>
<keyword evidence="5 6" id="KW-0472">Membrane</keyword>
<dbReference type="Gene3D" id="1.10.4160.10">
    <property type="entry name" value="Hydantoin permease"/>
    <property type="match status" value="1"/>
</dbReference>
<protein>
    <submittedName>
        <fullName evidence="7">Cytosine permease</fullName>
    </submittedName>
</protein>
<keyword evidence="4 6" id="KW-1133">Transmembrane helix</keyword>
<dbReference type="Pfam" id="PF02133">
    <property type="entry name" value="Transp_cyt_pur"/>
    <property type="match status" value="1"/>
</dbReference>
<evidence type="ECO:0000256" key="3">
    <source>
        <dbReference type="ARBA" id="ARBA00022692"/>
    </source>
</evidence>
<accession>A0ABX8KSJ2</accession>